<dbReference type="PROSITE" id="PS51257">
    <property type="entry name" value="PROKAR_LIPOPROTEIN"/>
    <property type="match status" value="1"/>
</dbReference>
<feature type="signal peptide" evidence="2">
    <location>
        <begin position="1"/>
        <end position="19"/>
    </location>
</feature>
<name>A0A7L5DTE3_9SPHI</name>
<organism evidence="3 5">
    <name type="scientific">Mucilaginibacter robiniae</name>
    <dbReference type="NCBI Taxonomy" id="2728022"/>
    <lineage>
        <taxon>Bacteria</taxon>
        <taxon>Pseudomonadati</taxon>
        <taxon>Bacteroidota</taxon>
        <taxon>Sphingobacteriia</taxon>
        <taxon>Sphingobacteriales</taxon>
        <taxon>Sphingobacteriaceae</taxon>
        <taxon>Mucilaginibacter</taxon>
    </lineage>
</organism>
<keyword evidence="5" id="KW-1185">Reference proteome</keyword>
<evidence type="ECO:0000256" key="1">
    <source>
        <dbReference type="SAM" id="MobiDB-lite"/>
    </source>
</evidence>
<keyword evidence="2" id="KW-0732">Signal</keyword>
<evidence type="ECO:0000256" key="2">
    <source>
        <dbReference type="SAM" id="SignalP"/>
    </source>
</evidence>
<dbReference type="AlphaFoldDB" id="A0A7L5DTE3"/>
<dbReference type="EMBL" id="CP051682">
    <property type="protein sequence ID" value="QJD94360.1"/>
    <property type="molecule type" value="Genomic_DNA"/>
</dbReference>
<protein>
    <submittedName>
        <fullName evidence="3">Uncharacterized protein</fullName>
    </submittedName>
</protein>
<evidence type="ECO:0000313" key="5">
    <source>
        <dbReference type="Proteomes" id="UP000503278"/>
    </source>
</evidence>
<sequence>MKKIFVIAALFLATGVVSSCTKENSVKPSTQSNDVILSTGDARPSSGGHGNG</sequence>
<dbReference type="RefSeq" id="WP_169605380.1">
    <property type="nucleotide sequence ID" value="NZ_CP051682.1"/>
</dbReference>
<dbReference type="KEGG" id="mrob:HH214_13275"/>
<feature type="region of interest" description="Disordered" evidence="1">
    <location>
        <begin position="22"/>
        <end position="52"/>
    </location>
</feature>
<gene>
    <name evidence="3" type="ORF">HH214_13275</name>
    <name evidence="4" type="ORF">HH214_13280</name>
</gene>
<dbReference type="EMBL" id="CP051682">
    <property type="protein sequence ID" value="QJD94361.1"/>
    <property type="molecule type" value="Genomic_DNA"/>
</dbReference>
<proteinExistence type="predicted"/>
<feature type="compositionally biased region" description="Polar residues" evidence="1">
    <location>
        <begin position="22"/>
        <end position="36"/>
    </location>
</feature>
<dbReference type="KEGG" id="mrob:HH214_13280"/>
<feature type="chain" id="PRO_5036206545" evidence="2">
    <location>
        <begin position="20"/>
        <end position="52"/>
    </location>
</feature>
<accession>A0A7L5DTE3</accession>
<evidence type="ECO:0000313" key="4">
    <source>
        <dbReference type="EMBL" id="QJD94361.1"/>
    </source>
</evidence>
<evidence type="ECO:0000313" key="3">
    <source>
        <dbReference type="EMBL" id="QJD94360.1"/>
    </source>
</evidence>
<reference evidence="3 5" key="1">
    <citation type="submission" date="2020-04" db="EMBL/GenBank/DDBJ databases">
        <title>Genome sequencing of novel species.</title>
        <authorList>
            <person name="Heo J."/>
            <person name="Kim S.-J."/>
            <person name="Kim J.-S."/>
            <person name="Hong S.-B."/>
            <person name="Kwon S.-W."/>
        </authorList>
    </citation>
    <scope>NUCLEOTIDE SEQUENCE [LARGE SCALE GENOMIC DNA]</scope>
    <source>
        <strain evidence="3 5">F39-2</strain>
    </source>
</reference>
<dbReference type="Proteomes" id="UP000503278">
    <property type="component" value="Chromosome"/>
</dbReference>